<dbReference type="EMBL" id="BPQB01000014">
    <property type="protein sequence ID" value="GJE89855.1"/>
    <property type="molecule type" value="Genomic_DNA"/>
</dbReference>
<comment type="caution">
    <text evidence="2">The sequence shown here is derived from an EMBL/GenBank/DDBJ whole genome shotgun (WGS) entry which is preliminary data.</text>
</comment>
<sequence>MKFFTALAALLGVASMASAVPTAAQGGALAARDIGLVERAAFDVKERALEARTDIPPGIHVIAANSTGGLHALAAAAVNNPFHIGVNVGQTVTLTVMAHAAYWQQVTFSSVPGASGNIVFIGNGEGVPMKQNGQTSYTIPAQSDGYLIGVFFQFSTVGSGGPFNTAVINTLPEPVVADQEIIIEVTSEDSTDSDNNDSYATIIIDTA</sequence>
<feature type="chain" id="PRO_5040474784" evidence="1">
    <location>
        <begin position="20"/>
        <end position="207"/>
    </location>
</feature>
<keyword evidence="3" id="KW-1185">Reference proteome</keyword>
<proteinExistence type="predicted"/>
<accession>A0A9P3G8I4</accession>
<dbReference type="Gene3D" id="2.60.120.400">
    <property type="entry name" value="Calcium-mediated lectin"/>
    <property type="match status" value="1"/>
</dbReference>
<gene>
    <name evidence="2" type="ORF">PsYK624_059650</name>
</gene>
<evidence type="ECO:0000256" key="1">
    <source>
        <dbReference type="SAM" id="SignalP"/>
    </source>
</evidence>
<protein>
    <submittedName>
        <fullName evidence="2">Uncharacterized protein</fullName>
    </submittedName>
</protein>
<dbReference type="AlphaFoldDB" id="A0A9P3G8I4"/>
<dbReference type="InterPro" id="IPR036684">
    <property type="entry name" value="Ca_lectin_sf"/>
</dbReference>
<evidence type="ECO:0000313" key="2">
    <source>
        <dbReference type="EMBL" id="GJE89855.1"/>
    </source>
</evidence>
<reference evidence="2 3" key="1">
    <citation type="submission" date="2021-08" db="EMBL/GenBank/DDBJ databases">
        <title>Draft Genome Sequence of Phanerochaete sordida strain YK-624.</title>
        <authorList>
            <person name="Mori T."/>
            <person name="Dohra H."/>
            <person name="Suzuki T."/>
            <person name="Kawagishi H."/>
            <person name="Hirai H."/>
        </authorList>
    </citation>
    <scope>NUCLEOTIDE SEQUENCE [LARGE SCALE GENOMIC DNA]</scope>
    <source>
        <strain evidence="2 3">YK-624</strain>
    </source>
</reference>
<name>A0A9P3G8I4_9APHY</name>
<keyword evidence="1" id="KW-0732">Signal</keyword>
<organism evidence="2 3">
    <name type="scientific">Phanerochaete sordida</name>
    <dbReference type="NCBI Taxonomy" id="48140"/>
    <lineage>
        <taxon>Eukaryota</taxon>
        <taxon>Fungi</taxon>
        <taxon>Dikarya</taxon>
        <taxon>Basidiomycota</taxon>
        <taxon>Agaricomycotina</taxon>
        <taxon>Agaricomycetes</taxon>
        <taxon>Polyporales</taxon>
        <taxon>Phanerochaetaceae</taxon>
        <taxon>Phanerochaete</taxon>
    </lineage>
</organism>
<feature type="signal peptide" evidence="1">
    <location>
        <begin position="1"/>
        <end position="19"/>
    </location>
</feature>
<evidence type="ECO:0000313" key="3">
    <source>
        <dbReference type="Proteomes" id="UP000703269"/>
    </source>
</evidence>
<dbReference type="Proteomes" id="UP000703269">
    <property type="component" value="Unassembled WGS sequence"/>
</dbReference>
<dbReference type="OrthoDB" id="10629437at2759"/>